<name>A0A2I0QWV9_9BACI</name>
<dbReference type="AlphaFoldDB" id="A0A2I0QWV9"/>
<keyword evidence="4 6" id="KW-1133">Transmembrane helix</keyword>
<comment type="subcellular location">
    <subcellularLocation>
        <location evidence="1">Cell membrane</location>
        <topology evidence="1">Multi-pass membrane protein</topology>
    </subcellularLocation>
</comment>
<evidence type="ECO:0000313" key="8">
    <source>
        <dbReference type="EMBL" id="PKR78836.1"/>
    </source>
</evidence>
<accession>A0A2I0QWV9</accession>
<dbReference type="InterPro" id="IPR051461">
    <property type="entry name" value="UPF0750_membrane"/>
</dbReference>
<dbReference type="OrthoDB" id="1758221at2"/>
<dbReference type="RefSeq" id="WP_101330580.1">
    <property type="nucleotide sequence ID" value="NZ_PJNH01000001.1"/>
</dbReference>
<comment type="caution">
    <text evidence="8">The sequence shown here is derived from an EMBL/GenBank/DDBJ whole genome shotgun (WGS) entry which is preliminary data.</text>
</comment>
<protein>
    <recommendedName>
        <fullName evidence="7">DUF2179 domain-containing protein</fullName>
    </recommendedName>
</protein>
<gene>
    <name evidence="8" type="ORF">CEY16_03525</name>
</gene>
<feature type="transmembrane region" description="Helical" evidence="6">
    <location>
        <begin position="41"/>
        <end position="65"/>
    </location>
</feature>
<dbReference type="GO" id="GO:0005886">
    <property type="term" value="C:plasma membrane"/>
    <property type="evidence" value="ECO:0007669"/>
    <property type="project" value="UniProtKB-SubCell"/>
</dbReference>
<proteinExistence type="predicted"/>
<feature type="transmembrane region" description="Helical" evidence="6">
    <location>
        <begin position="109"/>
        <end position="129"/>
    </location>
</feature>
<feature type="transmembrane region" description="Helical" evidence="6">
    <location>
        <begin position="150"/>
        <end position="170"/>
    </location>
</feature>
<dbReference type="InterPro" id="IPR015867">
    <property type="entry name" value="N-reg_PII/ATP_PRibTrfase_C"/>
</dbReference>
<evidence type="ECO:0000313" key="9">
    <source>
        <dbReference type="Proteomes" id="UP000243524"/>
    </source>
</evidence>
<sequence length="289" mass="31846">MLFGMKLKNIIFILIGSAIFSFGIVNFNMQNNLAEGGFTGITLLLYFMFSLDPGIMNLVLNIPIFMIGWRLLGMTTFLYTVLGTFAVSIFLWVFQIYSFDFSLRNDMTLAALFAGTFIGVGLGIIFRYGGTTGGVDIIARLVHKYAGWSMGRTMFLFDAVVILSSIVLYLRPIEGMYTLVAVFIGARVIDFIQEGAYAARGATIISDHSHSLSKGIMEQMDRGVTILNGSGSFTGEKREVLYCVVGKNEIVKLKNIISDIDPHAFVAVSSVHDVLGEGFTLDENKKPLM</sequence>
<dbReference type="Pfam" id="PF02588">
    <property type="entry name" value="YitT_membrane"/>
    <property type="match status" value="1"/>
</dbReference>
<keyword evidence="9" id="KW-1185">Reference proteome</keyword>
<evidence type="ECO:0000256" key="2">
    <source>
        <dbReference type="ARBA" id="ARBA00022475"/>
    </source>
</evidence>
<keyword evidence="2" id="KW-1003">Cell membrane</keyword>
<evidence type="ECO:0000259" key="7">
    <source>
        <dbReference type="Pfam" id="PF10035"/>
    </source>
</evidence>
<dbReference type="EMBL" id="PJNH01000001">
    <property type="protein sequence ID" value="PKR78836.1"/>
    <property type="molecule type" value="Genomic_DNA"/>
</dbReference>
<dbReference type="PANTHER" id="PTHR33545:SF10">
    <property type="entry name" value="UPF0750 MEMBRANE PROTEIN YPJC"/>
    <property type="match status" value="1"/>
</dbReference>
<evidence type="ECO:0000256" key="5">
    <source>
        <dbReference type="ARBA" id="ARBA00023136"/>
    </source>
</evidence>
<dbReference type="Proteomes" id="UP000243524">
    <property type="component" value="Unassembled WGS sequence"/>
</dbReference>
<keyword evidence="3 6" id="KW-0812">Transmembrane</keyword>
<keyword evidence="5 6" id="KW-0472">Membrane</keyword>
<dbReference type="Gene3D" id="3.30.70.120">
    <property type="match status" value="1"/>
</dbReference>
<reference evidence="8 9" key="1">
    <citation type="submission" date="2017-06" db="EMBL/GenBank/DDBJ databases">
        <title>the draft geome sequence of Illustriluteabacillus marina B3227.</title>
        <authorList>
            <person name="He R.-H."/>
            <person name="Du Z.-J."/>
        </authorList>
    </citation>
    <scope>NUCLEOTIDE SEQUENCE [LARGE SCALE GENOMIC DNA]</scope>
    <source>
        <strain evidence="8 9">B3227</strain>
    </source>
</reference>
<dbReference type="CDD" id="cd16380">
    <property type="entry name" value="YitT_C"/>
    <property type="match status" value="1"/>
</dbReference>
<feature type="domain" description="DUF2179" evidence="7">
    <location>
        <begin position="222"/>
        <end position="276"/>
    </location>
</feature>
<dbReference type="InterPro" id="IPR003740">
    <property type="entry name" value="YitT"/>
</dbReference>
<evidence type="ECO:0000256" key="3">
    <source>
        <dbReference type="ARBA" id="ARBA00022692"/>
    </source>
</evidence>
<evidence type="ECO:0000256" key="4">
    <source>
        <dbReference type="ARBA" id="ARBA00022989"/>
    </source>
</evidence>
<feature type="transmembrane region" description="Helical" evidence="6">
    <location>
        <begin position="7"/>
        <end position="29"/>
    </location>
</feature>
<organism evidence="8 9">
    <name type="scientific">Halalkalibacillus sediminis</name>
    <dbReference type="NCBI Taxonomy" id="2018042"/>
    <lineage>
        <taxon>Bacteria</taxon>
        <taxon>Bacillati</taxon>
        <taxon>Bacillota</taxon>
        <taxon>Bacilli</taxon>
        <taxon>Bacillales</taxon>
        <taxon>Bacillaceae</taxon>
        <taxon>Halalkalibacillus</taxon>
    </lineage>
</organism>
<evidence type="ECO:0000256" key="6">
    <source>
        <dbReference type="SAM" id="Phobius"/>
    </source>
</evidence>
<dbReference type="PIRSF" id="PIRSF006483">
    <property type="entry name" value="Membrane_protein_YitT"/>
    <property type="match status" value="1"/>
</dbReference>
<dbReference type="InterPro" id="IPR019264">
    <property type="entry name" value="DUF2179"/>
</dbReference>
<dbReference type="Pfam" id="PF10035">
    <property type="entry name" value="DUF2179"/>
    <property type="match status" value="1"/>
</dbReference>
<evidence type="ECO:0000256" key="1">
    <source>
        <dbReference type="ARBA" id="ARBA00004651"/>
    </source>
</evidence>
<feature type="transmembrane region" description="Helical" evidence="6">
    <location>
        <begin position="77"/>
        <end position="97"/>
    </location>
</feature>
<dbReference type="PANTHER" id="PTHR33545">
    <property type="entry name" value="UPF0750 MEMBRANE PROTEIN YITT-RELATED"/>
    <property type="match status" value="1"/>
</dbReference>